<comment type="similarity">
    <text evidence="2 6">Belongs to the GMC oxidoreductase family.</text>
</comment>
<evidence type="ECO:0000256" key="3">
    <source>
        <dbReference type="ARBA" id="ARBA00022630"/>
    </source>
</evidence>
<keyword evidence="10" id="KW-1185">Reference proteome</keyword>
<dbReference type="PANTHER" id="PTHR11552:SF147">
    <property type="entry name" value="CHOLINE DEHYDROGENASE, MITOCHONDRIAL"/>
    <property type="match status" value="1"/>
</dbReference>
<name>A0AAV8VT47_9CUCU</name>
<evidence type="ECO:0000256" key="5">
    <source>
        <dbReference type="PIRSR" id="PIRSR000137-2"/>
    </source>
</evidence>
<keyword evidence="4 5" id="KW-0274">FAD</keyword>
<dbReference type="Proteomes" id="UP001159042">
    <property type="component" value="Unassembled WGS sequence"/>
</dbReference>
<dbReference type="AlphaFoldDB" id="A0AAV8VT47"/>
<feature type="domain" description="Glucose-methanol-choline oxidoreductase N-terminal" evidence="8">
    <location>
        <begin position="313"/>
        <end position="327"/>
    </location>
</feature>
<evidence type="ECO:0000259" key="7">
    <source>
        <dbReference type="PROSITE" id="PS00623"/>
    </source>
</evidence>
<evidence type="ECO:0000256" key="6">
    <source>
        <dbReference type="RuleBase" id="RU003968"/>
    </source>
</evidence>
<feature type="domain" description="Glucose-methanol-choline oxidoreductase N-terminal" evidence="7">
    <location>
        <begin position="136"/>
        <end position="159"/>
    </location>
</feature>
<dbReference type="SUPFAM" id="SSF51905">
    <property type="entry name" value="FAD/NAD(P)-binding domain"/>
    <property type="match status" value="1"/>
</dbReference>
<dbReference type="InterPro" id="IPR036188">
    <property type="entry name" value="FAD/NAD-bd_sf"/>
</dbReference>
<dbReference type="InterPro" id="IPR000172">
    <property type="entry name" value="GMC_OxRdtase_N"/>
</dbReference>
<feature type="binding site" evidence="5">
    <location>
        <position position="138"/>
    </location>
    <ligand>
        <name>FAD</name>
        <dbReference type="ChEBI" id="CHEBI:57692"/>
    </ligand>
</feature>
<dbReference type="PIRSF" id="PIRSF000137">
    <property type="entry name" value="Alcohol_oxidase"/>
    <property type="match status" value="1"/>
</dbReference>
<dbReference type="Pfam" id="PF00732">
    <property type="entry name" value="GMC_oxred_N"/>
    <property type="match status" value="1"/>
</dbReference>
<comment type="caution">
    <text evidence="9">The sequence shown here is derived from an EMBL/GenBank/DDBJ whole genome shotgun (WGS) entry which is preliminary data.</text>
</comment>
<protein>
    <recommendedName>
        <fullName evidence="7 8">Glucose-methanol-choline oxidoreductase N-terminal domain-containing protein</fullName>
    </recommendedName>
</protein>
<evidence type="ECO:0000256" key="2">
    <source>
        <dbReference type="ARBA" id="ARBA00010790"/>
    </source>
</evidence>
<organism evidence="9 10">
    <name type="scientific">Exocentrus adspersus</name>
    <dbReference type="NCBI Taxonomy" id="1586481"/>
    <lineage>
        <taxon>Eukaryota</taxon>
        <taxon>Metazoa</taxon>
        <taxon>Ecdysozoa</taxon>
        <taxon>Arthropoda</taxon>
        <taxon>Hexapoda</taxon>
        <taxon>Insecta</taxon>
        <taxon>Pterygota</taxon>
        <taxon>Neoptera</taxon>
        <taxon>Endopterygota</taxon>
        <taxon>Coleoptera</taxon>
        <taxon>Polyphaga</taxon>
        <taxon>Cucujiformia</taxon>
        <taxon>Chrysomeloidea</taxon>
        <taxon>Cerambycidae</taxon>
        <taxon>Lamiinae</taxon>
        <taxon>Acanthocinini</taxon>
        <taxon>Exocentrus</taxon>
    </lineage>
</organism>
<evidence type="ECO:0000313" key="10">
    <source>
        <dbReference type="Proteomes" id="UP001159042"/>
    </source>
</evidence>
<dbReference type="InterPro" id="IPR012132">
    <property type="entry name" value="GMC_OxRdtase"/>
</dbReference>
<evidence type="ECO:0000256" key="4">
    <source>
        <dbReference type="ARBA" id="ARBA00022827"/>
    </source>
</evidence>
<dbReference type="PROSITE" id="PS00624">
    <property type="entry name" value="GMC_OXRED_2"/>
    <property type="match status" value="1"/>
</dbReference>
<proteinExistence type="inferred from homology"/>
<evidence type="ECO:0000256" key="1">
    <source>
        <dbReference type="ARBA" id="ARBA00001974"/>
    </source>
</evidence>
<dbReference type="EMBL" id="JANEYG010000034">
    <property type="protein sequence ID" value="KAJ8917314.1"/>
    <property type="molecule type" value="Genomic_DNA"/>
</dbReference>
<dbReference type="SUPFAM" id="SSF54373">
    <property type="entry name" value="FAD-linked reductases, C-terminal domain"/>
    <property type="match status" value="1"/>
</dbReference>
<evidence type="ECO:0000313" key="9">
    <source>
        <dbReference type="EMBL" id="KAJ8917314.1"/>
    </source>
</evidence>
<evidence type="ECO:0000259" key="8">
    <source>
        <dbReference type="PROSITE" id="PS00624"/>
    </source>
</evidence>
<dbReference type="Gene3D" id="3.30.560.10">
    <property type="entry name" value="Glucose Oxidase, domain 3"/>
    <property type="match status" value="1"/>
</dbReference>
<dbReference type="PANTHER" id="PTHR11552">
    <property type="entry name" value="GLUCOSE-METHANOL-CHOLINE GMC OXIDOREDUCTASE"/>
    <property type="match status" value="1"/>
</dbReference>
<accession>A0AAV8VT47</accession>
<feature type="binding site" evidence="5">
    <location>
        <position position="276"/>
    </location>
    <ligand>
        <name>FAD</name>
        <dbReference type="ChEBI" id="CHEBI:57692"/>
    </ligand>
</feature>
<comment type="cofactor">
    <cofactor evidence="1 5">
        <name>FAD</name>
        <dbReference type="ChEBI" id="CHEBI:57692"/>
    </cofactor>
</comment>
<dbReference type="Pfam" id="PF05199">
    <property type="entry name" value="GMC_oxred_C"/>
    <property type="match status" value="1"/>
</dbReference>
<gene>
    <name evidence="9" type="ORF">NQ315_002332</name>
</gene>
<dbReference type="GO" id="GO:0050660">
    <property type="term" value="F:flavin adenine dinucleotide binding"/>
    <property type="evidence" value="ECO:0007669"/>
    <property type="project" value="InterPro"/>
</dbReference>
<dbReference type="Gene3D" id="3.50.50.60">
    <property type="entry name" value="FAD/NAD(P)-binding domain"/>
    <property type="match status" value="1"/>
</dbReference>
<dbReference type="GO" id="GO:0016614">
    <property type="term" value="F:oxidoreductase activity, acting on CH-OH group of donors"/>
    <property type="evidence" value="ECO:0007669"/>
    <property type="project" value="InterPro"/>
</dbReference>
<sequence>MEPSPGIIDYCPENVQGAAGHLFLTVINALMAAKCPLGSPQLYPEDYAPKLTDNQEFDFVIVGGGSSGSVLANRLTENEQWKVLVLEAGGYPSATSDTPGLLFSVQGTHEDYGYETEPAPTSCLGYRNRKCLMPRGKVLGGSSSINAMIYLRGSKRDYDRWAELGNPGWDWASVEPHFKAMELIQNPLSVNGTLYGTTGYQTVSFYDSGEPITEAIKRAGEELGYPTLQEEHPQKRLGYLQTPMTIESGVRMNAAKAFLGKVKDRKNLFVSVNSFVTKILVDKNTKTATGVEVRIGNKTLSVLARKEVIVSGGAINSPQLLMVSGIGPKTHLESLGIEAVTDLPVGENFNDHVMFQGLYYKIDSGAVNLAPPFALLDEFYAYFTRRIGGLAGISITNLNGFVNTRNDSEHPNIQLLHAVLKPQEPYLIGEMVRSFAFDEEIAKSMFETAVGEVRGIVFPIVVNPKSRGRILLRSKDPTDKPLIHNGYLTDEKGEDAEQLLEAIRYMERLFQTEALSKYNPQFLELKTSGCAGLKFRSEEYWRCMIKHLSNSMYHPVGTCKMGPAGDGTAVVDPTLKVYGVRRLRVVDASVMPEIVSVNTNAAALMIGYKAGEMISKEWKVQHDEF</sequence>
<dbReference type="PROSITE" id="PS00623">
    <property type="entry name" value="GMC_OXRED_1"/>
    <property type="match status" value="1"/>
</dbReference>
<reference evidence="9 10" key="1">
    <citation type="journal article" date="2023" name="Insect Mol. Biol.">
        <title>Genome sequencing provides insights into the evolution of gene families encoding plant cell wall-degrading enzymes in longhorned beetles.</title>
        <authorList>
            <person name="Shin N.R."/>
            <person name="Okamura Y."/>
            <person name="Kirsch R."/>
            <person name="Pauchet Y."/>
        </authorList>
    </citation>
    <scope>NUCLEOTIDE SEQUENCE [LARGE SCALE GENOMIC DNA]</scope>
    <source>
        <strain evidence="9">EAD_L_NR</strain>
    </source>
</reference>
<dbReference type="InterPro" id="IPR007867">
    <property type="entry name" value="GMC_OxRtase_C"/>
</dbReference>
<keyword evidence="3 6" id="KW-0285">Flavoprotein</keyword>